<sequence>MTLRPFHLAIPVDDIANARRFYGGVMGCAEGRSDTDWVDFDFFGHQLVVHRAGSEAAGVDAGSNPVDGHDVPVPHFGIVLTMENWQALADRLTRAGTHFAIEPTVRFKGQPGEQATMFFRDPSGNALEFKAFADDGMLFAT</sequence>
<dbReference type="OrthoDB" id="793940at2"/>
<feature type="domain" description="VOC" evidence="1">
    <location>
        <begin position="4"/>
        <end position="132"/>
    </location>
</feature>
<dbReference type="Pfam" id="PF00903">
    <property type="entry name" value="Glyoxalase"/>
    <property type="match status" value="1"/>
</dbReference>
<evidence type="ECO:0000313" key="3">
    <source>
        <dbReference type="Proteomes" id="UP000445582"/>
    </source>
</evidence>
<evidence type="ECO:0000259" key="1">
    <source>
        <dbReference type="PROSITE" id="PS51819"/>
    </source>
</evidence>
<comment type="caution">
    <text evidence="2">The sequence shown here is derived from an EMBL/GenBank/DDBJ whole genome shotgun (WGS) entry which is preliminary data.</text>
</comment>
<dbReference type="InterPro" id="IPR029068">
    <property type="entry name" value="Glyas_Bleomycin-R_OHBP_Dase"/>
</dbReference>
<dbReference type="InterPro" id="IPR037523">
    <property type="entry name" value="VOC_core"/>
</dbReference>
<dbReference type="EMBL" id="WTYN01000001">
    <property type="protein sequence ID" value="MXO63360.1"/>
    <property type="molecule type" value="Genomic_DNA"/>
</dbReference>
<protein>
    <submittedName>
        <fullName evidence="2">Glyoxalase</fullName>
    </submittedName>
</protein>
<evidence type="ECO:0000313" key="2">
    <source>
        <dbReference type="EMBL" id="MXO63360.1"/>
    </source>
</evidence>
<gene>
    <name evidence="2" type="ORF">GRI48_10085</name>
</gene>
<dbReference type="SUPFAM" id="SSF54593">
    <property type="entry name" value="Glyoxalase/Bleomycin resistance protein/Dihydroxybiphenyl dioxygenase"/>
    <property type="match status" value="1"/>
</dbReference>
<dbReference type="RefSeq" id="WP_160674885.1">
    <property type="nucleotide sequence ID" value="NZ_WTYN01000001.1"/>
</dbReference>
<dbReference type="CDD" id="cd08357">
    <property type="entry name" value="VOC_like"/>
    <property type="match status" value="1"/>
</dbReference>
<proteinExistence type="predicted"/>
<name>A0A844YFR6_9SPHN</name>
<dbReference type="PANTHER" id="PTHR39434:SF1">
    <property type="entry name" value="VOC DOMAIN-CONTAINING PROTEIN"/>
    <property type="match status" value="1"/>
</dbReference>
<dbReference type="AlphaFoldDB" id="A0A844YFR6"/>
<accession>A0A844YFR6</accession>
<dbReference type="PANTHER" id="PTHR39434">
    <property type="match status" value="1"/>
</dbReference>
<keyword evidence="3" id="KW-1185">Reference proteome</keyword>
<dbReference type="InterPro" id="IPR004360">
    <property type="entry name" value="Glyas_Fos-R_dOase_dom"/>
</dbReference>
<dbReference type="Proteomes" id="UP000445582">
    <property type="component" value="Unassembled WGS sequence"/>
</dbReference>
<dbReference type="Gene3D" id="3.10.180.10">
    <property type="entry name" value="2,3-Dihydroxybiphenyl 1,2-Dioxygenase, domain 1"/>
    <property type="match status" value="1"/>
</dbReference>
<organism evidence="2 3">
    <name type="scientific">Qipengyuania oceanensis</name>
    <dbReference type="NCBI Taxonomy" id="1463597"/>
    <lineage>
        <taxon>Bacteria</taxon>
        <taxon>Pseudomonadati</taxon>
        <taxon>Pseudomonadota</taxon>
        <taxon>Alphaproteobacteria</taxon>
        <taxon>Sphingomonadales</taxon>
        <taxon>Erythrobacteraceae</taxon>
        <taxon>Qipengyuania</taxon>
    </lineage>
</organism>
<reference evidence="2 3" key="1">
    <citation type="submission" date="2019-12" db="EMBL/GenBank/DDBJ databases">
        <title>Genomic-based taxomic classification of the family Erythrobacteraceae.</title>
        <authorList>
            <person name="Xu L."/>
        </authorList>
    </citation>
    <scope>NUCLEOTIDE SEQUENCE [LARGE SCALE GENOMIC DNA]</scope>
    <source>
        <strain evidence="2 3">MCCC 1A09965</strain>
    </source>
</reference>
<dbReference type="PROSITE" id="PS51819">
    <property type="entry name" value="VOC"/>
    <property type="match status" value="1"/>
</dbReference>